<keyword evidence="5 7" id="KW-0472">Membrane</keyword>
<reference evidence="9" key="5">
    <citation type="journal article" date="2021" name="G3 (Bethesda)">
        <title>Aegilops tauschii genome assembly Aet v5.0 features greater sequence contiguity and improved annotation.</title>
        <authorList>
            <person name="Wang L."/>
            <person name="Zhu T."/>
            <person name="Rodriguez J.C."/>
            <person name="Deal K.R."/>
            <person name="Dubcovsky J."/>
            <person name="McGuire P.E."/>
            <person name="Lux T."/>
            <person name="Spannagl M."/>
            <person name="Mayer K.F.X."/>
            <person name="Baldrich P."/>
            <person name="Meyers B.C."/>
            <person name="Huo N."/>
            <person name="Gu Y.Q."/>
            <person name="Zhou H."/>
            <person name="Devos K.M."/>
            <person name="Bennetzen J.L."/>
            <person name="Unver T."/>
            <person name="Budak H."/>
            <person name="Gulick P.J."/>
            <person name="Galiba G."/>
            <person name="Kalapos B."/>
            <person name="Nelson D.R."/>
            <person name="Li P."/>
            <person name="You F.M."/>
            <person name="Luo M.C."/>
            <person name="Dvorak J."/>
        </authorList>
    </citation>
    <scope>NUCLEOTIDE SEQUENCE [LARGE SCALE GENOMIC DNA]</scope>
    <source>
        <strain evidence="9">cv. AL8/78</strain>
    </source>
</reference>
<evidence type="ECO:0000256" key="2">
    <source>
        <dbReference type="ARBA" id="ARBA00007635"/>
    </source>
</evidence>
<feature type="transmembrane region" description="Helical" evidence="7">
    <location>
        <begin position="92"/>
        <end position="114"/>
    </location>
</feature>
<evidence type="ECO:0000256" key="1">
    <source>
        <dbReference type="ARBA" id="ARBA00004141"/>
    </source>
</evidence>
<dbReference type="GO" id="GO:0022857">
    <property type="term" value="F:transmembrane transporter activity"/>
    <property type="evidence" value="ECO:0007669"/>
    <property type="project" value="InterPro"/>
</dbReference>
<feature type="compositionally biased region" description="Basic residues" evidence="6">
    <location>
        <begin position="335"/>
        <end position="346"/>
    </location>
</feature>
<keyword evidence="4 7" id="KW-1133">Transmembrane helix</keyword>
<feature type="compositionally biased region" description="Basic residues" evidence="6">
    <location>
        <begin position="422"/>
        <end position="431"/>
    </location>
</feature>
<feature type="compositionally biased region" description="Basic and acidic residues" evidence="6">
    <location>
        <begin position="394"/>
        <end position="410"/>
    </location>
</feature>
<dbReference type="GO" id="GO:0016020">
    <property type="term" value="C:membrane"/>
    <property type="evidence" value="ECO:0007669"/>
    <property type="project" value="UniProtKB-SubCell"/>
</dbReference>
<reference evidence="10" key="2">
    <citation type="journal article" date="2017" name="Nat. Plants">
        <title>The Aegilops tauschii genome reveals multiple impacts of transposons.</title>
        <authorList>
            <person name="Zhao G."/>
            <person name="Zou C."/>
            <person name="Li K."/>
            <person name="Wang K."/>
            <person name="Li T."/>
            <person name="Gao L."/>
            <person name="Zhang X."/>
            <person name="Wang H."/>
            <person name="Yang Z."/>
            <person name="Liu X."/>
            <person name="Jiang W."/>
            <person name="Mao L."/>
            <person name="Kong X."/>
            <person name="Jiao Y."/>
            <person name="Jia J."/>
        </authorList>
    </citation>
    <scope>NUCLEOTIDE SEQUENCE [LARGE SCALE GENOMIC DNA]</scope>
    <source>
        <strain evidence="10">cv. AL8/78</strain>
    </source>
</reference>
<keyword evidence="10" id="KW-1185">Reference proteome</keyword>
<dbReference type="STRING" id="200361.A0A453R362"/>
<dbReference type="EnsemblPlants" id="AET7Gv20441800.2">
    <property type="protein sequence ID" value="AET7Gv20441800.2"/>
    <property type="gene ID" value="AET7Gv20441800"/>
</dbReference>
<feature type="region of interest" description="Disordered" evidence="6">
    <location>
        <begin position="324"/>
        <end position="346"/>
    </location>
</feature>
<dbReference type="InterPro" id="IPR030184">
    <property type="entry name" value="WAT1-related"/>
</dbReference>
<dbReference type="AlphaFoldDB" id="A0A453R362"/>
<comment type="similarity">
    <text evidence="2">Belongs to the drug/metabolite transporter (DMT) superfamily. Plant drug/metabolite exporter (P-DME) (TC 2.A.7.4) family.</text>
</comment>
<dbReference type="InterPro" id="IPR000620">
    <property type="entry name" value="EamA_dom"/>
</dbReference>
<evidence type="ECO:0000313" key="10">
    <source>
        <dbReference type="Proteomes" id="UP000015105"/>
    </source>
</evidence>
<dbReference type="Gramene" id="AET7Gv20441800.2">
    <property type="protein sequence ID" value="AET7Gv20441800.2"/>
    <property type="gene ID" value="AET7Gv20441800"/>
</dbReference>
<feature type="transmembrane region" description="Helical" evidence="7">
    <location>
        <begin position="65"/>
        <end position="86"/>
    </location>
</feature>
<feature type="transmembrane region" description="Helical" evidence="7">
    <location>
        <begin position="189"/>
        <end position="207"/>
    </location>
</feature>
<feature type="transmembrane region" description="Helical" evidence="7">
    <location>
        <begin position="159"/>
        <end position="177"/>
    </location>
</feature>
<accession>A0A453R362</accession>
<feature type="compositionally biased region" description="Basic and acidic residues" evidence="6">
    <location>
        <begin position="363"/>
        <end position="377"/>
    </location>
</feature>
<evidence type="ECO:0000256" key="5">
    <source>
        <dbReference type="ARBA" id="ARBA00023136"/>
    </source>
</evidence>
<feature type="compositionally biased region" description="Basic residues" evidence="6">
    <location>
        <begin position="383"/>
        <end position="393"/>
    </location>
</feature>
<reference evidence="9" key="3">
    <citation type="journal article" date="2017" name="Nature">
        <title>Genome sequence of the progenitor of the wheat D genome Aegilops tauschii.</title>
        <authorList>
            <person name="Luo M.C."/>
            <person name="Gu Y.Q."/>
            <person name="Puiu D."/>
            <person name="Wang H."/>
            <person name="Twardziok S.O."/>
            <person name="Deal K.R."/>
            <person name="Huo N."/>
            <person name="Zhu T."/>
            <person name="Wang L."/>
            <person name="Wang Y."/>
            <person name="McGuire P.E."/>
            <person name="Liu S."/>
            <person name="Long H."/>
            <person name="Ramasamy R.K."/>
            <person name="Rodriguez J.C."/>
            <person name="Van S.L."/>
            <person name="Yuan L."/>
            <person name="Wang Z."/>
            <person name="Xia Z."/>
            <person name="Xiao L."/>
            <person name="Anderson O.D."/>
            <person name="Ouyang S."/>
            <person name="Liang Y."/>
            <person name="Zimin A.V."/>
            <person name="Pertea G."/>
            <person name="Qi P."/>
            <person name="Bennetzen J.L."/>
            <person name="Dai X."/>
            <person name="Dawson M.W."/>
            <person name="Muller H.G."/>
            <person name="Kugler K."/>
            <person name="Rivarola-Duarte L."/>
            <person name="Spannagl M."/>
            <person name="Mayer K.F.X."/>
            <person name="Lu F.H."/>
            <person name="Bevan M.W."/>
            <person name="Leroy P."/>
            <person name="Li P."/>
            <person name="You F.M."/>
            <person name="Sun Q."/>
            <person name="Liu Z."/>
            <person name="Lyons E."/>
            <person name="Wicker T."/>
            <person name="Salzberg S.L."/>
            <person name="Devos K.M."/>
            <person name="Dvorak J."/>
        </authorList>
    </citation>
    <scope>NUCLEOTIDE SEQUENCE [LARGE SCALE GENOMIC DNA]</scope>
    <source>
        <strain evidence="9">cv. AL8/78</strain>
    </source>
</reference>
<evidence type="ECO:0000256" key="3">
    <source>
        <dbReference type="ARBA" id="ARBA00022692"/>
    </source>
</evidence>
<evidence type="ECO:0000313" key="9">
    <source>
        <dbReference type="EnsemblPlants" id="AET7Gv20441800.2"/>
    </source>
</evidence>
<dbReference type="Pfam" id="PF00892">
    <property type="entry name" value="EamA"/>
    <property type="match status" value="1"/>
</dbReference>
<keyword evidence="3 7" id="KW-0812">Transmembrane</keyword>
<dbReference type="Proteomes" id="UP000015105">
    <property type="component" value="Chromosome 7D"/>
</dbReference>
<sequence>RTAVGVQQPPTCRVPSRSLTRTVRVRGESCALVPRSIPQPSVCVCKAARAAMGVGKKVLNDVKPYMMMILLQIGYAGMYIVSVASLKRGMSHYVLVTYRNLVATLVMLPFALFFEKGTRPKMTLRIFIKILGLALLEPVLDQNLYYVGNKLTSASFSSALVNILPAVTFIMAIVLRMEKLRLRSSHSQAKVAGTICTVIGAVLMIMYHGPVVQFPWARGAHHVDQAASAAAAQSSATWLKGTIAIITSCVAWAGFFVLQVRSHRPRRTPLMAAAASSFVPLHTSVPNCAAHKCMHAVEHAQQLPGGADADDADLRDGHWDQRLDGAGGGAPRHERVGHRPRHPPLHRRLLGRGVLRRGLLRAGHRDGDARAGVRDRLPAPLHDHHRRPRLRHPQGRDHSRKCDWRGDHRAGPLLPHLGQEQRHHRQARPLRRREAGPAAHL</sequence>
<dbReference type="SUPFAM" id="SSF103481">
    <property type="entry name" value="Multidrug resistance efflux transporter EmrE"/>
    <property type="match status" value="1"/>
</dbReference>
<evidence type="ECO:0000256" key="4">
    <source>
        <dbReference type="ARBA" id="ARBA00022989"/>
    </source>
</evidence>
<organism evidence="9 10">
    <name type="scientific">Aegilops tauschii subsp. strangulata</name>
    <name type="common">Goatgrass</name>
    <dbReference type="NCBI Taxonomy" id="200361"/>
    <lineage>
        <taxon>Eukaryota</taxon>
        <taxon>Viridiplantae</taxon>
        <taxon>Streptophyta</taxon>
        <taxon>Embryophyta</taxon>
        <taxon>Tracheophyta</taxon>
        <taxon>Spermatophyta</taxon>
        <taxon>Magnoliopsida</taxon>
        <taxon>Liliopsida</taxon>
        <taxon>Poales</taxon>
        <taxon>Poaceae</taxon>
        <taxon>BOP clade</taxon>
        <taxon>Pooideae</taxon>
        <taxon>Triticodae</taxon>
        <taxon>Triticeae</taxon>
        <taxon>Triticinae</taxon>
        <taxon>Aegilops</taxon>
    </lineage>
</organism>
<proteinExistence type="inferred from homology"/>
<evidence type="ECO:0000259" key="8">
    <source>
        <dbReference type="Pfam" id="PF00892"/>
    </source>
</evidence>
<dbReference type="InterPro" id="IPR037185">
    <property type="entry name" value="EmrE-like"/>
</dbReference>
<feature type="region of interest" description="Disordered" evidence="6">
    <location>
        <begin position="361"/>
        <end position="441"/>
    </location>
</feature>
<feature type="domain" description="EamA" evidence="8">
    <location>
        <begin position="65"/>
        <end position="205"/>
    </location>
</feature>
<dbReference type="PANTHER" id="PTHR31218">
    <property type="entry name" value="WAT1-RELATED PROTEIN"/>
    <property type="match status" value="1"/>
</dbReference>
<feature type="transmembrane region" description="Helical" evidence="7">
    <location>
        <begin position="238"/>
        <end position="258"/>
    </location>
</feature>
<comment type="subcellular location">
    <subcellularLocation>
        <location evidence="1">Membrane</location>
        <topology evidence="1">Multi-pass membrane protein</topology>
    </subcellularLocation>
</comment>
<name>A0A453R362_AEGTS</name>
<evidence type="ECO:0000256" key="6">
    <source>
        <dbReference type="SAM" id="MobiDB-lite"/>
    </source>
</evidence>
<reference evidence="9" key="4">
    <citation type="submission" date="2019-03" db="UniProtKB">
        <authorList>
            <consortium name="EnsemblPlants"/>
        </authorList>
    </citation>
    <scope>IDENTIFICATION</scope>
</reference>
<reference evidence="10" key="1">
    <citation type="journal article" date="2014" name="Science">
        <title>Ancient hybridizations among the ancestral genomes of bread wheat.</title>
        <authorList>
            <consortium name="International Wheat Genome Sequencing Consortium,"/>
            <person name="Marcussen T."/>
            <person name="Sandve S.R."/>
            <person name="Heier L."/>
            <person name="Spannagl M."/>
            <person name="Pfeifer M."/>
            <person name="Jakobsen K.S."/>
            <person name="Wulff B.B."/>
            <person name="Steuernagel B."/>
            <person name="Mayer K.F."/>
            <person name="Olsen O.A."/>
        </authorList>
    </citation>
    <scope>NUCLEOTIDE SEQUENCE [LARGE SCALE GENOMIC DNA]</scope>
    <source>
        <strain evidence="10">cv. AL8/78</strain>
    </source>
</reference>
<protein>
    <recommendedName>
        <fullName evidence="8">EamA domain-containing protein</fullName>
    </recommendedName>
</protein>
<evidence type="ECO:0000256" key="7">
    <source>
        <dbReference type="SAM" id="Phobius"/>
    </source>
</evidence>